<keyword evidence="3" id="KW-0406">Ion transport</keyword>
<dbReference type="PANTHER" id="PTHR11671">
    <property type="entry name" value="V-TYPE ATP SYNTHASE SUBUNIT D"/>
    <property type="match status" value="1"/>
</dbReference>
<evidence type="ECO:0000313" key="7">
    <source>
        <dbReference type="EMBL" id="CAL6038090.1"/>
    </source>
</evidence>
<keyword evidence="2" id="KW-0813">Transport</keyword>
<accession>A0AA86UBP9</accession>
<dbReference type="NCBIfam" id="TIGR00309">
    <property type="entry name" value="V_ATPase_subD"/>
    <property type="match status" value="1"/>
</dbReference>
<evidence type="ECO:0000313" key="5">
    <source>
        <dbReference type="EMBL" id="CAI9950188.1"/>
    </source>
</evidence>
<dbReference type="Proteomes" id="UP001642409">
    <property type="component" value="Unassembled WGS sequence"/>
</dbReference>
<evidence type="ECO:0000256" key="1">
    <source>
        <dbReference type="ARBA" id="ARBA00005850"/>
    </source>
</evidence>
<dbReference type="EMBL" id="CATOUU010000824">
    <property type="protein sequence ID" value="CAI9951520.1"/>
    <property type="molecule type" value="Genomic_DNA"/>
</dbReference>
<gene>
    <name evidence="7" type="ORF">HINF_LOCUS37203</name>
    <name evidence="5" type="ORF">HINF_LOCUS37833</name>
    <name evidence="6" type="ORF">HINF_LOCUS39165</name>
    <name evidence="8" type="ORF">HINF_LOCUS40539</name>
</gene>
<protein>
    <submittedName>
        <fullName evidence="6">ATP synthase subunit D</fullName>
    </submittedName>
    <submittedName>
        <fullName evidence="7">ATP_synthase subunit D</fullName>
    </submittedName>
</protein>
<keyword evidence="4" id="KW-0175">Coiled coil</keyword>
<reference evidence="7 9" key="2">
    <citation type="submission" date="2024-07" db="EMBL/GenBank/DDBJ databases">
        <authorList>
            <person name="Akdeniz Z."/>
        </authorList>
    </citation>
    <scope>NUCLEOTIDE SEQUENCE [LARGE SCALE GENOMIC DNA]</scope>
</reference>
<evidence type="ECO:0000256" key="3">
    <source>
        <dbReference type="ARBA" id="ARBA00023065"/>
    </source>
</evidence>
<evidence type="ECO:0000256" key="2">
    <source>
        <dbReference type="ARBA" id="ARBA00022448"/>
    </source>
</evidence>
<feature type="coiled-coil region" evidence="4">
    <location>
        <begin position="177"/>
        <end position="226"/>
    </location>
</feature>
<evidence type="ECO:0000313" key="6">
    <source>
        <dbReference type="EMBL" id="CAI9951520.1"/>
    </source>
</evidence>
<comment type="similarity">
    <text evidence="1">Belongs to the V-ATPase D subunit family.</text>
</comment>
<dbReference type="Gene3D" id="1.10.287.3240">
    <property type="match status" value="1"/>
</dbReference>
<feature type="coiled-coil region" evidence="4">
    <location>
        <begin position="28"/>
        <end position="62"/>
    </location>
</feature>
<dbReference type="Pfam" id="PF01813">
    <property type="entry name" value="ATP-synt_D"/>
    <property type="match status" value="1"/>
</dbReference>
<comment type="caution">
    <text evidence="6">The sequence shown here is derived from an EMBL/GenBank/DDBJ whole genome shotgun (WGS) entry which is preliminary data.</text>
</comment>
<reference evidence="6" key="1">
    <citation type="submission" date="2023-06" db="EMBL/GenBank/DDBJ databases">
        <authorList>
            <person name="Kurt Z."/>
        </authorList>
    </citation>
    <scope>NUCLEOTIDE SEQUENCE</scope>
</reference>
<evidence type="ECO:0000256" key="4">
    <source>
        <dbReference type="SAM" id="Coils"/>
    </source>
</evidence>
<dbReference type="InterPro" id="IPR002699">
    <property type="entry name" value="V_ATPase_D"/>
</dbReference>
<proteinExistence type="inferred from homology"/>
<sequence length="248" mass="28161">MSSREQIIPTKAMVQQLKIKKLSSVRGHALLKKKVDALNSHYRRLQREIKEEKFQMLDMLRDSYWSIAVSQRSISTDMSALLQQSVTKIPTSYIISSVQNIAGVRLPQLELGKDQNANEFTANLGGGAMVLRQASEKWQACLQQMVKVSSIQACYVALEDVILQTNRRVNALEYVIIPALEDNIKYIEEVLEEEEREGFFKMKMVSNKKAKEAEEAGINLEEVEAQKKTGLVVIETPQNKTNPDDDLF</sequence>
<name>A0AA86UBP9_9EUKA</name>
<dbReference type="EMBL" id="CAXDID020000138">
    <property type="protein sequence ID" value="CAL6038090.1"/>
    <property type="molecule type" value="Genomic_DNA"/>
</dbReference>
<dbReference type="GO" id="GO:0046961">
    <property type="term" value="F:proton-transporting ATPase activity, rotational mechanism"/>
    <property type="evidence" value="ECO:0007669"/>
    <property type="project" value="InterPro"/>
</dbReference>
<evidence type="ECO:0000313" key="8">
    <source>
        <dbReference type="EMBL" id="CAL6044399.1"/>
    </source>
</evidence>
<organism evidence="6">
    <name type="scientific">Hexamita inflata</name>
    <dbReference type="NCBI Taxonomy" id="28002"/>
    <lineage>
        <taxon>Eukaryota</taxon>
        <taxon>Metamonada</taxon>
        <taxon>Diplomonadida</taxon>
        <taxon>Hexamitidae</taxon>
        <taxon>Hexamitinae</taxon>
        <taxon>Hexamita</taxon>
    </lineage>
</organism>
<dbReference type="EMBL" id="CATOUU010000807">
    <property type="protein sequence ID" value="CAI9950188.1"/>
    <property type="molecule type" value="Genomic_DNA"/>
</dbReference>
<evidence type="ECO:0000313" key="9">
    <source>
        <dbReference type="Proteomes" id="UP001642409"/>
    </source>
</evidence>
<dbReference type="AlphaFoldDB" id="A0AA86UBP9"/>
<keyword evidence="9" id="KW-1185">Reference proteome</keyword>
<dbReference type="EMBL" id="CAXDID020000160">
    <property type="protein sequence ID" value="CAL6044399.1"/>
    <property type="molecule type" value="Genomic_DNA"/>
</dbReference>